<evidence type="ECO:0000313" key="3">
    <source>
        <dbReference type="EMBL" id="TCS60919.1"/>
    </source>
</evidence>
<reference evidence="3 4" key="1">
    <citation type="submission" date="2019-03" db="EMBL/GenBank/DDBJ databases">
        <title>Genomic Encyclopedia of Type Strains, Phase IV (KMG-IV): sequencing the most valuable type-strain genomes for metagenomic binning, comparative biology and taxonomic classification.</title>
        <authorList>
            <person name="Goeker M."/>
        </authorList>
    </citation>
    <scope>NUCLEOTIDE SEQUENCE [LARGE SCALE GENOMIC DNA]</scope>
    <source>
        <strain evidence="3 4">DSM 101688</strain>
    </source>
</reference>
<accession>A0A4R3J4W7</accession>
<dbReference type="Proteomes" id="UP000295304">
    <property type="component" value="Unassembled WGS sequence"/>
</dbReference>
<comment type="caution">
    <text evidence="3">The sequence shown here is derived from an EMBL/GenBank/DDBJ whole genome shotgun (WGS) entry which is preliminary data.</text>
</comment>
<dbReference type="OrthoDB" id="6305173at2"/>
<protein>
    <submittedName>
        <fullName evidence="3">Intein</fullName>
    </submittedName>
</protein>
<feature type="region of interest" description="Disordered" evidence="1">
    <location>
        <begin position="175"/>
        <end position="204"/>
    </location>
</feature>
<name>A0A4R3J4W7_9PROT</name>
<organism evidence="3 4">
    <name type="scientific">Varunaivibrio sulfuroxidans</name>
    <dbReference type="NCBI Taxonomy" id="1773489"/>
    <lineage>
        <taxon>Bacteria</taxon>
        <taxon>Pseudomonadati</taxon>
        <taxon>Pseudomonadota</taxon>
        <taxon>Alphaproteobacteria</taxon>
        <taxon>Rhodospirillales</taxon>
        <taxon>Magnetovibrionaceae</taxon>
        <taxon>Varunaivibrio</taxon>
    </lineage>
</organism>
<dbReference type="SUPFAM" id="SSF51294">
    <property type="entry name" value="Hedgehog/intein (Hint) domain"/>
    <property type="match status" value="1"/>
</dbReference>
<dbReference type="CDD" id="cd00081">
    <property type="entry name" value="Hint"/>
    <property type="match status" value="1"/>
</dbReference>
<dbReference type="SMART" id="SM00306">
    <property type="entry name" value="HintN"/>
    <property type="match status" value="1"/>
</dbReference>
<evidence type="ECO:0000313" key="4">
    <source>
        <dbReference type="Proteomes" id="UP000295304"/>
    </source>
</evidence>
<evidence type="ECO:0000259" key="2">
    <source>
        <dbReference type="SMART" id="SM00306"/>
    </source>
</evidence>
<keyword evidence="4" id="KW-1185">Reference proteome</keyword>
<dbReference type="RefSeq" id="WP_132939741.1">
    <property type="nucleotide sequence ID" value="NZ_CP119676.1"/>
</dbReference>
<gene>
    <name evidence="3" type="ORF">EDD55_10979</name>
</gene>
<dbReference type="InterPro" id="IPR003587">
    <property type="entry name" value="Hint_dom_N"/>
</dbReference>
<feature type="domain" description="Hint" evidence="2">
    <location>
        <begin position="383"/>
        <end position="473"/>
    </location>
</feature>
<sequence>MNITAEQKELFAYMDALIPENGCLTYDFRDPRQHAFATMMTALADDSDRYPGRLQTLERIRQAQNRNGLSTAEPSTSEKGWQNMFVIPGLGLSKSNAKVASNGFGTIVGGYSSMNLTLIVQDNTTHDIVAHGFSNDFAQAFLPVETAPPTSGGADLDVTAYLHYAYTGKTGAGDSEGFEGSSGVVKRAASDGPTGDPTLKAPIRTTTAPLNPKAINIGLGRAWTDQGGSSQFDYAWNEPVQDHPIGKIPFHGSVTFGSKIKAPLKAKSGLYLDIYVADKTGGGGAELSPTDMDTVYSAFSIDAANPNKLKWKLPAGVSTSDPGNPIKFGHVTWSSDMLAYFYCGMTVVMDNGDLSFAAVQSKDTPDEDPLDGTLEIMPIEFVWHCVAGAAAVTMADGTTKPIEKIIAGDRVATDDGVATVRWTNKGIHKGIALTVRSDADHEITTSGNHVFMTADGPKQAEDLCVGDLLRVEGGALVAIAHIEPKPFYDGLMYNLATRDFQDANAPGDAIATFIANGFIIGDVNAQRTRAHRLGRDIAYVKSRVPAYLHPDVDAFFEDRKA</sequence>
<dbReference type="InterPro" id="IPR036844">
    <property type="entry name" value="Hint_dom_sf"/>
</dbReference>
<dbReference type="Gene3D" id="2.170.16.10">
    <property type="entry name" value="Hedgehog/Intein (Hint) domain"/>
    <property type="match status" value="1"/>
</dbReference>
<evidence type="ECO:0000256" key="1">
    <source>
        <dbReference type="SAM" id="MobiDB-lite"/>
    </source>
</evidence>
<dbReference type="AlphaFoldDB" id="A0A4R3J4W7"/>
<dbReference type="EMBL" id="SLZW01000009">
    <property type="protein sequence ID" value="TCS60919.1"/>
    <property type="molecule type" value="Genomic_DNA"/>
</dbReference>
<proteinExistence type="predicted"/>